<feature type="domain" description="Transcription elongation factor GreA/GreB C-terminal" evidence="10">
    <location>
        <begin position="83"/>
        <end position="156"/>
    </location>
</feature>
<dbReference type="InterPro" id="IPR022691">
    <property type="entry name" value="Tscrpt_elong_fac_GreA/B_N"/>
</dbReference>
<sequence length="158" mass="17751">MDKKPITPEGQKKLREELDFIKNVKRQEIIDAISEARAHGDLKENAEYHAAREEQGLNEARIRELEDVLSRSQVIEYLDLGVEDRVIFGSTVTINDLDSDKTNTYQIVGESEANIEMNTISFTTPIAKALLKKEVGDVVEVETPGGIKEVEIVDIKLV</sequence>
<dbReference type="GO" id="GO:0003677">
    <property type="term" value="F:DNA binding"/>
    <property type="evidence" value="ECO:0007669"/>
    <property type="project" value="UniProtKB-UniRule"/>
</dbReference>
<dbReference type="Gene3D" id="3.10.50.30">
    <property type="entry name" value="Transcription elongation factor, GreA/GreB, C-terminal domain"/>
    <property type="match status" value="1"/>
</dbReference>
<evidence type="ECO:0000256" key="4">
    <source>
        <dbReference type="ARBA" id="ARBA00023125"/>
    </source>
</evidence>
<evidence type="ECO:0000259" key="11">
    <source>
        <dbReference type="Pfam" id="PF03449"/>
    </source>
</evidence>
<evidence type="ECO:0000256" key="8">
    <source>
        <dbReference type="HAMAP-Rule" id="MF_00105"/>
    </source>
</evidence>
<comment type="function">
    <text evidence="6 8 9">Necessary for efficient RNA polymerase transcription elongation past template-encoded arresting sites. The arresting sites in DNA have the property of trapping a certain fraction of elongating RNA polymerases that pass through, resulting in locked ternary complexes. Cleavage of the nascent transcript by cleavage factors such as GreA or GreB allows the resumption of elongation from the new 3'terminus. GreA releases sequences of 2 to 3 nucleotides.</text>
</comment>
<dbReference type="EMBL" id="QOPD01000002">
    <property type="protein sequence ID" value="RCL38680.1"/>
    <property type="molecule type" value="Genomic_DNA"/>
</dbReference>
<dbReference type="GO" id="GO:0070063">
    <property type="term" value="F:RNA polymerase binding"/>
    <property type="evidence" value="ECO:0007669"/>
    <property type="project" value="InterPro"/>
</dbReference>
<dbReference type="InterPro" id="IPR018151">
    <property type="entry name" value="TF_GreA/GreB_CS"/>
</dbReference>
<keyword evidence="12" id="KW-0648">Protein biosynthesis</keyword>
<proteinExistence type="inferred from homology"/>
<dbReference type="GO" id="GO:0003746">
    <property type="term" value="F:translation elongation factor activity"/>
    <property type="evidence" value="ECO:0007669"/>
    <property type="project" value="UniProtKB-KW"/>
</dbReference>
<dbReference type="PIRSF" id="PIRSF006092">
    <property type="entry name" value="GreA_GreB"/>
    <property type="match status" value="1"/>
</dbReference>
<dbReference type="InterPro" id="IPR028624">
    <property type="entry name" value="Tscrpt_elong_fac_GreA/B"/>
</dbReference>
<evidence type="ECO:0000313" key="13">
    <source>
        <dbReference type="Proteomes" id="UP000252147"/>
    </source>
</evidence>
<evidence type="ECO:0000256" key="7">
    <source>
        <dbReference type="ARBA" id="ARBA00030776"/>
    </source>
</evidence>
<gene>
    <name evidence="8" type="primary">greA</name>
    <name evidence="12" type="ORF">DBW97_01310</name>
</gene>
<dbReference type="InterPro" id="IPR006359">
    <property type="entry name" value="Tscrpt_elong_fac_GreA"/>
</dbReference>
<dbReference type="FunFam" id="1.10.287.180:FF:000001">
    <property type="entry name" value="Transcription elongation factor GreA"/>
    <property type="match status" value="1"/>
</dbReference>
<comment type="caution">
    <text evidence="12">The sequence shown here is derived from an EMBL/GenBank/DDBJ whole genome shotgun (WGS) entry which is preliminary data.</text>
</comment>
<dbReference type="Pfam" id="PF01272">
    <property type="entry name" value="GreA_GreB"/>
    <property type="match status" value="1"/>
</dbReference>
<evidence type="ECO:0000313" key="12">
    <source>
        <dbReference type="EMBL" id="RCL38680.1"/>
    </source>
</evidence>
<evidence type="ECO:0000256" key="1">
    <source>
        <dbReference type="ARBA" id="ARBA00008213"/>
    </source>
</evidence>
<evidence type="ECO:0000256" key="5">
    <source>
        <dbReference type="ARBA" id="ARBA00023163"/>
    </source>
</evidence>
<evidence type="ECO:0000256" key="9">
    <source>
        <dbReference type="RuleBase" id="RU000556"/>
    </source>
</evidence>
<dbReference type="InterPro" id="IPR023459">
    <property type="entry name" value="Tscrpt_elong_fac_GreA/B_fam"/>
</dbReference>
<dbReference type="Gene3D" id="1.10.287.180">
    <property type="entry name" value="Transcription elongation factor, GreA/GreB, N-terminal domain"/>
    <property type="match status" value="1"/>
</dbReference>
<dbReference type="FunFam" id="3.10.50.30:FF:000001">
    <property type="entry name" value="Transcription elongation factor GreA"/>
    <property type="match status" value="1"/>
</dbReference>
<dbReference type="SUPFAM" id="SSF54534">
    <property type="entry name" value="FKBP-like"/>
    <property type="match status" value="1"/>
</dbReference>
<dbReference type="PROSITE" id="PS00829">
    <property type="entry name" value="GREAB_1"/>
    <property type="match status" value="1"/>
</dbReference>
<dbReference type="NCBIfam" id="TIGR01462">
    <property type="entry name" value="greA"/>
    <property type="match status" value="1"/>
</dbReference>
<dbReference type="InterPro" id="IPR036805">
    <property type="entry name" value="Tscrpt_elong_fac_GreA/B_N_sf"/>
</dbReference>
<dbReference type="NCBIfam" id="NF001264">
    <property type="entry name" value="PRK00226.1-5"/>
    <property type="match status" value="1"/>
</dbReference>
<organism evidence="12 13">
    <name type="scientific">SAR86 cluster bacterium</name>
    <dbReference type="NCBI Taxonomy" id="2030880"/>
    <lineage>
        <taxon>Bacteria</taxon>
        <taxon>Pseudomonadati</taxon>
        <taxon>Pseudomonadota</taxon>
        <taxon>Gammaproteobacteria</taxon>
        <taxon>SAR86 cluster</taxon>
    </lineage>
</organism>
<comment type="similarity">
    <text evidence="1 8 9">Belongs to the GreA/GreB family.</text>
</comment>
<keyword evidence="3 8" id="KW-0805">Transcription regulation</keyword>
<keyword evidence="12" id="KW-0251">Elongation factor</keyword>
<dbReference type="NCBIfam" id="NF001261">
    <property type="entry name" value="PRK00226.1-2"/>
    <property type="match status" value="1"/>
</dbReference>
<dbReference type="HAMAP" id="MF_00105">
    <property type="entry name" value="GreA_GreB"/>
    <property type="match status" value="1"/>
</dbReference>
<dbReference type="Proteomes" id="UP000252147">
    <property type="component" value="Unassembled WGS sequence"/>
</dbReference>
<dbReference type="InterPro" id="IPR036953">
    <property type="entry name" value="GreA/GreB_C_sf"/>
</dbReference>
<dbReference type="SUPFAM" id="SSF46557">
    <property type="entry name" value="GreA transcript cleavage protein, N-terminal domain"/>
    <property type="match status" value="1"/>
</dbReference>
<dbReference type="GO" id="GO:0032784">
    <property type="term" value="P:regulation of DNA-templated transcription elongation"/>
    <property type="evidence" value="ECO:0007669"/>
    <property type="project" value="UniProtKB-UniRule"/>
</dbReference>
<evidence type="ECO:0000256" key="3">
    <source>
        <dbReference type="ARBA" id="ARBA00023015"/>
    </source>
</evidence>
<evidence type="ECO:0000256" key="2">
    <source>
        <dbReference type="ARBA" id="ARBA00013729"/>
    </source>
</evidence>
<dbReference type="InterPro" id="IPR001437">
    <property type="entry name" value="Tscrpt_elong_fac_GreA/B_C"/>
</dbReference>
<protein>
    <recommendedName>
        <fullName evidence="2 8">Transcription elongation factor GreA</fullName>
    </recommendedName>
    <alternativeName>
        <fullName evidence="7 8">Transcript cleavage factor GreA</fullName>
    </alternativeName>
</protein>
<dbReference type="NCBIfam" id="NF001263">
    <property type="entry name" value="PRK00226.1-4"/>
    <property type="match status" value="1"/>
</dbReference>
<dbReference type="GO" id="GO:0006354">
    <property type="term" value="P:DNA-templated transcription elongation"/>
    <property type="evidence" value="ECO:0007669"/>
    <property type="project" value="TreeGrafter"/>
</dbReference>
<name>A0A368BN14_9GAMM</name>
<evidence type="ECO:0000259" key="10">
    <source>
        <dbReference type="Pfam" id="PF01272"/>
    </source>
</evidence>
<dbReference type="Pfam" id="PF03449">
    <property type="entry name" value="GreA_GreB_N"/>
    <property type="match status" value="1"/>
</dbReference>
<dbReference type="AlphaFoldDB" id="A0A368BN14"/>
<accession>A0A368BN14</accession>
<keyword evidence="4 8" id="KW-0238">DNA-binding</keyword>
<dbReference type="PANTHER" id="PTHR30437:SF4">
    <property type="entry name" value="TRANSCRIPTION ELONGATION FACTOR GREA"/>
    <property type="match status" value="1"/>
</dbReference>
<evidence type="ECO:0000256" key="6">
    <source>
        <dbReference type="ARBA" id="ARBA00024916"/>
    </source>
</evidence>
<dbReference type="PANTHER" id="PTHR30437">
    <property type="entry name" value="TRANSCRIPTION ELONGATION FACTOR GREA"/>
    <property type="match status" value="1"/>
</dbReference>
<reference evidence="12 13" key="1">
    <citation type="journal article" date="2018" name="Microbiome">
        <title>Fine metagenomic profile of the Mediterranean stratified and mixed water columns revealed by assembly and recruitment.</title>
        <authorList>
            <person name="Haro-Moreno J.M."/>
            <person name="Lopez-Perez M."/>
            <person name="De La Torre J.R."/>
            <person name="Picazo A."/>
            <person name="Camacho A."/>
            <person name="Rodriguez-Valera F."/>
        </authorList>
    </citation>
    <scope>NUCLEOTIDE SEQUENCE [LARGE SCALE GENOMIC DNA]</scope>
    <source>
        <strain evidence="12">MED-G83</strain>
    </source>
</reference>
<keyword evidence="5 8" id="KW-0804">Transcription</keyword>
<feature type="domain" description="Transcription elongation factor GreA/GreB N-terminal" evidence="11">
    <location>
        <begin position="5"/>
        <end position="74"/>
    </location>
</feature>